<dbReference type="AlphaFoldDB" id="A0AA45W504"/>
<feature type="domain" description="Tripartite ATP-independent periplasmic transporters DctQ component" evidence="10">
    <location>
        <begin position="28"/>
        <end position="157"/>
    </location>
</feature>
<keyword evidence="7 9" id="KW-0472">Membrane</keyword>
<dbReference type="Proteomes" id="UP001215549">
    <property type="component" value="Chromosome"/>
</dbReference>
<evidence type="ECO:0000259" key="10">
    <source>
        <dbReference type="Pfam" id="PF04290"/>
    </source>
</evidence>
<feature type="transmembrane region" description="Helical" evidence="9">
    <location>
        <begin position="131"/>
        <end position="150"/>
    </location>
</feature>
<evidence type="ECO:0000313" key="14">
    <source>
        <dbReference type="Proteomes" id="UP001215549"/>
    </source>
</evidence>
<dbReference type="Pfam" id="PF04290">
    <property type="entry name" value="DctQ"/>
    <property type="match status" value="1"/>
</dbReference>
<accession>A0AA45W504</accession>
<dbReference type="Proteomes" id="UP000186216">
    <property type="component" value="Unassembled WGS sequence"/>
</dbReference>
<name>A0AA45W504_9RHOB</name>
<comment type="function">
    <text evidence="9">Part of the tripartite ATP-independent periplasmic (TRAP) transport system.</text>
</comment>
<evidence type="ECO:0000256" key="9">
    <source>
        <dbReference type="RuleBase" id="RU369079"/>
    </source>
</evidence>
<dbReference type="InterPro" id="IPR007387">
    <property type="entry name" value="TRAP_DctQ"/>
</dbReference>
<evidence type="ECO:0000313" key="11">
    <source>
        <dbReference type="EMBL" id="SIS90141.1"/>
    </source>
</evidence>
<gene>
    <name evidence="12" type="ORF">JHX88_14535</name>
    <name evidence="11" type="ORF">SAMN05421772_10827</name>
</gene>
<comment type="subunit">
    <text evidence="9">The complex comprises the extracytoplasmic solute receptor protein and the two transmembrane proteins.</text>
</comment>
<organism evidence="11 13">
    <name type="scientific">Paracoccus saliphilus</name>
    <dbReference type="NCBI Taxonomy" id="405559"/>
    <lineage>
        <taxon>Bacteria</taxon>
        <taxon>Pseudomonadati</taxon>
        <taxon>Pseudomonadota</taxon>
        <taxon>Alphaproteobacteria</taxon>
        <taxon>Rhodobacterales</taxon>
        <taxon>Paracoccaceae</taxon>
        <taxon>Paracoccus</taxon>
    </lineage>
</organism>
<protein>
    <recommendedName>
        <fullName evidence="9">TRAP transporter small permease protein</fullName>
    </recommendedName>
</protein>
<evidence type="ECO:0000313" key="13">
    <source>
        <dbReference type="Proteomes" id="UP000186216"/>
    </source>
</evidence>
<keyword evidence="14" id="KW-1185">Reference proteome</keyword>
<comment type="similarity">
    <text evidence="8 9">Belongs to the TRAP transporter small permease family.</text>
</comment>
<evidence type="ECO:0000256" key="3">
    <source>
        <dbReference type="ARBA" id="ARBA00022475"/>
    </source>
</evidence>
<reference evidence="11 13" key="1">
    <citation type="submission" date="2017-01" db="EMBL/GenBank/DDBJ databases">
        <authorList>
            <person name="Varghese N."/>
            <person name="Submissions S."/>
        </authorList>
    </citation>
    <scope>NUCLEOTIDE SEQUENCE [LARGE SCALE GENOMIC DNA]</scope>
    <source>
        <strain evidence="11 13">DSM 18447</strain>
    </source>
</reference>
<dbReference type="GO" id="GO:0005886">
    <property type="term" value="C:plasma membrane"/>
    <property type="evidence" value="ECO:0007669"/>
    <property type="project" value="UniProtKB-SubCell"/>
</dbReference>
<feature type="transmembrane region" description="Helical" evidence="9">
    <location>
        <begin position="89"/>
        <end position="111"/>
    </location>
</feature>
<reference evidence="12 14" key="2">
    <citation type="submission" date="2021-01" db="EMBL/GenBank/DDBJ databases">
        <title>Biogeographic distribution of Paracoccus.</title>
        <authorList>
            <person name="Hollensteiner J."/>
            <person name="Leineberger J."/>
            <person name="Brinkhoff T."/>
            <person name="Daniel R."/>
        </authorList>
    </citation>
    <scope>NUCLEOTIDE SEQUENCE [LARGE SCALE GENOMIC DNA]</scope>
    <source>
        <strain evidence="12 14">DSM 18447</strain>
    </source>
</reference>
<evidence type="ECO:0000256" key="6">
    <source>
        <dbReference type="ARBA" id="ARBA00022989"/>
    </source>
</evidence>
<evidence type="ECO:0000256" key="1">
    <source>
        <dbReference type="ARBA" id="ARBA00004429"/>
    </source>
</evidence>
<keyword evidence="6 9" id="KW-1133">Transmembrane helix</keyword>
<keyword evidence="4 9" id="KW-0997">Cell inner membrane</keyword>
<evidence type="ECO:0000313" key="12">
    <source>
        <dbReference type="EMBL" id="WCR02112.1"/>
    </source>
</evidence>
<dbReference type="EMBL" id="CP067140">
    <property type="protein sequence ID" value="WCR02112.1"/>
    <property type="molecule type" value="Genomic_DNA"/>
</dbReference>
<feature type="transmembrane region" description="Helical" evidence="9">
    <location>
        <begin position="14"/>
        <end position="38"/>
    </location>
</feature>
<evidence type="ECO:0000256" key="7">
    <source>
        <dbReference type="ARBA" id="ARBA00023136"/>
    </source>
</evidence>
<keyword evidence="5 9" id="KW-0812">Transmembrane</keyword>
<dbReference type="InterPro" id="IPR055348">
    <property type="entry name" value="DctQ"/>
</dbReference>
<evidence type="ECO:0000256" key="8">
    <source>
        <dbReference type="ARBA" id="ARBA00038436"/>
    </source>
</evidence>
<feature type="transmembrane region" description="Helical" evidence="9">
    <location>
        <begin position="50"/>
        <end position="68"/>
    </location>
</feature>
<dbReference type="EMBL" id="FTOU01000008">
    <property type="protein sequence ID" value="SIS90141.1"/>
    <property type="molecule type" value="Genomic_DNA"/>
</dbReference>
<comment type="subcellular location">
    <subcellularLocation>
        <location evidence="1 9">Cell inner membrane</location>
        <topology evidence="1 9">Multi-pass membrane protein</topology>
    </subcellularLocation>
</comment>
<evidence type="ECO:0000256" key="4">
    <source>
        <dbReference type="ARBA" id="ARBA00022519"/>
    </source>
</evidence>
<dbReference type="RefSeq" id="WP_076526367.1">
    <property type="nucleotide sequence ID" value="NZ_CP067140.1"/>
</dbReference>
<keyword evidence="2 9" id="KW-0813">Transport</keyword>
<evidence type="ECO:0000256" key="5">
    <source>
        <dbReference type="ARBA" id="ARBA00022692"/>
    </source>
</evidence>
<evidence type="ECO:0000256" key="2">
    <source>
        <dbReference type="ARBA" id="ARBA00022448"/>
    </source>
</evidence>
<proteinExistence type="inferred from homology"/>
<dbReference type="GO" id="GO:0022857">
    <property type="term" value="F:transmembrane transporter activity"/>
    <property type="evidence" value="ECO:0007669"/>
    <property type="project" value="UniProtKB-UniRule"/>
</dbReference>
<sequence length="171" mass="18726">MTVFHKVDEVLVHIIRPVVIVIGLGVSLLLVVGIVSRAFLGEPVFGLEEIMLLSIMWFYMLGATLASRENSHLKADFLDVITENPAAHRVAAIAATVISICASLAFCYWAADFILFSLSRGQTTPVFGIPFWVSQLSILVAAILLTAYLIRNLVIELRGPDRDVASNEAEE</sequence>
<keyword evidence="3" id="KW-1003">Cell membrane</keyword>
<dbReference type="PANTHER" id="PTHR35011">
    <property type="entry name" value="2,3-DIKETO-L-GULONATE TRAP TRANSPORTER SMALL PERMEASE PROTEIN YIAM"/>
    <property type="match status" value="1"/>
</dbReference>